<dbReference type="SUPFAM" id="SSF49373">
    <property type="entry name" value="Invasin/intimin cell-adhesion fragments"/>
    <property type="match status" value="1"/>
</dbReference>
<reference evidence="2 3" key="1">
    <citation type="submission" date="2021-03" db="EMBL/GenBank/DDBJ databases">
        <title>Winogradskyella sp. nov., isolated from costal sediment.</title>
        <authorList>
            <person name="Gao C."/>
        </authorList>
    </citation>
    <scope>NUCLEOTIDE SEQUENCE [LARGE SCALE GENOMIC DNA]</scope>
    <source>
        <strain evidence="2 3">DF17</strain>
    </source>
</reference>
<dbReference type="RefSeq" id="WP_208153516.1">
    <property type="nucleotide sequence ID" value="NZ_JAGEVF010000004.1"/>
</dbReference>
<keyword evidence="3" id="KW-1185">Reference proteome</keyword>
<protein>
    <recommendedName>
        <fullName evidence="4">Secreted protein (Por secretion system target)</fullName>
    </recommendedName>
</protein>
<dbReference type="InterPro" id="IPR013783">
    <property type="entry name" value="Ig-like_fold"/>
</dbReference>
<organism evidence="2 3">
    <name type="scientific">Winogradskyella pelagia</name>
    <dbReference type="NCBI Taxonomy" id="2819984"/>
    <lineage>
        <taxon>Bacteria</taxon>
        <taxon>Pseudomonadati</taxon>
        <taxon>Bacteroidota</taxon>
        <taxon>Flavobacteriia</taxon>
        <taxon>Flavobacteriales</taxon>
        <taxon>Flavobacteriaceae</taxon>
        <taxon>Winogradskyella</taxon>
    </lineage>
</organism>
<name>A0ABS3T0W7_9FLAO</name>
<feature type="chain" id="PRO_5045836464" description="Secreted protein (Por secretion system target)" evidence="1">
    <location>
        <begin position="27"/>
        <end position="404"/>
    </location>
</feature>
<proteinExistence type="predicted"/>
<accession>A0ABS3T0W7</accession>
<sequence>MSIKYIYKVISSLILVMLGLSMPAAADKDSYTLISTAKAYTAGDPISLEFSFEGNPEVVLYCSNSYGSIVLNPIVDKTLRFEIPEILSNKSGILNWQLQAASKRLIGQFTILPKKEIETIETYIGPPSIEAGGTDYTMFVAIPTDAFDNPMADSTKVSVKHQFLETQDTSLIYTEHGFSYKKIYSYENSGRVLISSESLGLNSKEFDVNVMPAIPTNFSISADRIHKYADANQITTFKTSIIRDRFGNIVSDGTFVTFFITNKSGYIATTSGATIDGVATAKMLHPDHEEQWTIKAYIEGMANSDAIVLNYEQAVSDFEVSFSEDKRTIIVGPLQSFMEQYIPDGLDVTVKIYESGKLAHQIMAQSRDGFATVKLSIDRFPKGIYTIEVNTAGLSKSFTDISYD</sequence>
<dbReference type="Gene3D" id="2.60.40.10">
    <property type="entry name" value="Immunoglobulins"/>
    <property type="match status" value="1"/>
</dbReference>
<dbReference type="Proteomes" id="UP000676776">
    <property type="component" value="Unassembled WGS sequence"/>
</dbReference>
<comment type="caution">
    <text evidence="2">The sequence shown here is derived from an EMBL/GenBank/DDBJ whole genome shotgun (WGS) entry which is preliminary data.</text>
</comment>
<keyword evidence="1" id="KW-0732">Signal</keyword>
<evidence type="ECO:0008006" key="4">
    <source>
        <dbReference type="Google" id="ProtNLM"/>
    </source>
</evidence>
<evidence type="ECO:0000313" key="2">
    <source>
        <dbReference type="EMBL" id="MBO3116391.1"/>
    </source>
</evidence>
<evidence type="ECO:0000256" key="1">
    <source>
        <dbReference type="SAM" id="SignalP"/>
    </source>
</evidence>
<dbReference type="EMBL" id="JAGEVF010000004">
    <property type="protein sequence ID" value="MBO3116391.1"/>
    <property type="molecule type" value="Genomic_DNA"/>
</dbReference>
<feature type="signal peptide" evidence="1">
    <location>
        <begin position="1"/>
        <end position="26"/>
    </location>
</feature>
<gene>
    <name evidence="2" type="ORF">J4050_06515</name>
</gene>
<evidence type="ECO:0000313" key="3">
    <source>
        <dbReference type="Proteomes" id="UP000676776"/>
    </source>
</evidence>
<dbReference type="InterPro" id="IPR008964">
    <property type="entry name" value="Invasin/intimin_cell_adhesion"/>
</dbReference>